<dbReference type="SFLD" id="SFLDF00162">
    <property type="entry name" value="galactarate_dehydratase_2"/>
    <property type="match status" value="1"/>
</dbReference>
<feature type="site" description="Increases basicity of active site Tyr" evidence="6">
    <location>
        <position position="162"/>
    </location>
</feature>
<dbReference type="AlphaFoldDB" id="A0A1G8RCJ1"/>
<dbReference type="InterPro" id="IPR034593">
    <property type="entry name" value="DgoD-like"/>
</dbReference>
<keyword evidence="10" id="KW-1185">Reference proteome</keyword>
<evidence type="ECO:0000313" key="10">
    <source>
        <dbReference type="Proteomes" id="UP000198853"/>
    </source>
</evidence>
<dbReference type="GO" id="GO:0046872">
    <property type="term" value="F:metal ion binding"/>
    <property type="evidence" value="ECO:0007669"/>
    <property type="project" value="UniProtKB-KW"/>
</dbReference>
<dbReference type="SUPFAM" id="SSF54826">
    <property type="entry name" value="Enolase N-terminal domain-like"/>
    <property type="match status" value="1"/>
</dbReference>
<feature type="binding site" evidence="4">
    <location>
        <position position="383"/>
    </location>
    <ligand>
        <name>substrate</name>
    </ligand>
</feature>
<evidence type="ECO:0000256" key="1">
    <source>
        <dbReference type="ARBA" id="ARBA00008031"/>
    </source>
</evidence>
<comment type="cofactor">
    <cofactor evidence="5">
        <name>Mg(2+)</name>
        <dbReference type="ChEBI" id="CHEBI:18420"/>
    </cofactor>
    <text evidence="5">Binds 2 magnesium ions per subunit.</text>
</comment>
<keyword evidence="2 5" id="KW-0479">Metal-binding</keyword>
<evidence type="ECO:0000259" key="7">
    <source>
        <dbReference type="Pfam" id="PF02746"/>
    </source>
</evidence>
<sequence>MQIKSISLYPVAIPRNTGFKNQHVVVEVVTNEAINGYGEMSDFSHLPRYSVNVKDLEYVLNDLLVGEDPFNIEKINATLSENFPEAMYYYEKGSFIRNGVDQALHDVCAKSLDIPLSSLLGGRIREKIKVCYPIFRQRFQEEIETNLQVIEEQLKRGFDTYRIYVGKNLEADVLLFERIDQEFGDKVHIKSIDFSHLLDWKEALRFTEHLERFNFDLIESPAFRNDFQGLHHYKMKIKRPVSEHVWSLHQQSEMIKHDSVDIFNVCPSFIGGLNHTKKIISASQIARKSVLLGTTQEMSLATAAISQIGSSIQNLDYISDPTGPALYTSDVTTEPVQYENGYLIVPDHSLSGVGVNVDKKRIDDNGIENLSWGDVTVDQLQDRTST</sequence>
<feature type="binding site" evidence="4">
    <location>
        <position position="89"/>
    </location>
    <ligand>
        <name>substrate</name>
    </ligand>
</feature>
<evidence type="ECO:0000256" key="5">
    <source>
        <dbReference type="PIRSR" id="PIRSR633977-3"/>
    </source>
</evidence>
<feature type="binding site" evidence="5">
    <location>
        <position position="193"/>
    </location>
    <ligand>
        <name>Mg(2+)</name>
        <dbReference type="ChEBI" id="CHEBI:18420"/>
        <label>2</label>
    </ligand>
</feature>
<proteinExistence type="inferred from homology"/>
<gene>
    <name evidence="9" type="ORF">SAMN04488123_1176</name>
</gene>
<evidence type="ECO:0000256" key="4">
    <source>
        <dbReference type="PIRSR" id="PIRSR633977-2"/>
    </source>
</evidence>
<dbReference type="InterPro" id="IPR029065">
    <property type="entry name" value="Enolase_C-like"/>
</dbReference>
<dbReference type="Gene3D" id="3.30.390.10">
    <property type="entry name" value="Enolase-like, N-terminal domain"/>
    <property type="match status" value="1"/>
</dbReference>
<feature type="binding site" evidence="5">
    <location>
        <position position="295"/>
    </location>
    <ligand>
        <name>Mg(2+)</name>
        <dbReference type="ChEBI" id="CHEBI:18420"/>
        <label>1</label>
    </ligand>
</feature>
<dbReference type="OrthoDB" id="9775391at2"/>
<dbReference type="InterPro" id="IPR029017">
    <property type="entry name" value="Enolase-like_N"/>
</dbReference>
<evidence type="ECO:0000313" key="9">
    <source>
        <dbReference type="EMBL" id="SDJ14639.1"/>
    </source>
</evidence>
<evidence type="ECO:0000256" key="2">
    <source>
        <dbReference type="ARBA" id="ARBA00022723"/>
    </source>
</evidence>
<feature type="active site" description="Proton donor" evidence="3">
    <location>
        <position position="90"/>
    </location>
</feature>
<dbReference type="Pfam" id="PF02746">
    <property type="entry name" value="MR_MLE_N"/>
    <property type="match status" value="1"/>
</dbReference>
<name>A0A1G8RCJ1_9BACI</name>
<comment type="similarity">
    <text evidence="1">Belongs to the mandelate racemase/muconate lactonizing enzyme family.</text>
</comment>
<feature type="binding site" evidence="5">
    <location>
        <position position="45"/>
    </location>
    <ligand>
        <name>Mg(2+)</name>
        <dbReference type="ChEBI" id="CHEBI:18420"/>
        <label>1</label>
    </ligand>
</feature>
<feature type="binding site" evidence="5">
    <location>
        <position position="219"/>
    </location>
    <ligand>
        <name>Mg(2+)</name>
        <dbReference type="ChEBI" id="CHEBI:18420"/>
        <label>2</label>
    </ligand>
</feature>
<dbReference type="PANTHER" id="PTHR48080:SF3">
    <property type="entry name" value="ENOLASE SUPERFAMILY MEMBER DDB_G0284701"/>
    <property type="match status" value="1"/>
</dbReference>
<dbReference type="SFLD" id="SFLDG00309">
    <property type="entry name" value="galactarate_dehydratase"/>
    <property type="match status" value="1"/>
</dbReference>
<feature type="active site" description="Proton acceptor" evidence="3">
    <location>
        <position position="164"/>
    </location>
</feature>
<dbReference type="SUPFAM" id="SSF51604">
    <property type="entry name" value="Enolase C-terminal domain-like"/>
    <property type="match status" value="1"/>
</dbReference>
<evidence type="ECO:0000256" key="6">
    <source>
        <dbReference type="PIRSR" id="PIRSR633977-4"/>
    </source>
</evidence>
<feature type="binding site" evidence="4">
    <location>
        <position position="15"/>
    </location>
    <ligand>
        <name>substrate</name>
    </ligand>
</feature>
<feature type="domain" description="Mandelate racemase/muconate lactonizing enzyme N-terminal" evidence="7">
    <location>
        <begin position="8"/>
        <end position="121"/>
    </location>
</feature>
<dbReference type="Pfam" id="PF13378">
    <property type="entry name" value="MR_MLE_C"/>
    <property type="match status" value="1"/>
</dbReference>
<organism evidence="9 10">
    <name type="scientific">Natribacillus halophilus</name>
    <dbReference type="NCBI Taxonomy" id="549003"/>
    <lineage>
        <taxon>Bacteria</taxon>
        <taxon>Bacillati</taxon>
        <taxon>Bacillota</taxon>
        <taxon>Bacilli</taxon>
        <taxon>Bacillales</taxon>
        <taxon>Bacillaceae</taxon>
        <taxon>Natribacillus</taxon>
    </lineage>
</organism>
<feature type="binding site" evidence="5">
    <location>
        <position position="244"/>
    </location>
    <ligand>
        <name>Mg(2+)</name>
        <dbReference type="ChEBI" id="CHEBI:18420"/>
        <label>2</label>
    </ligand>
</feature>
<dbReference type="PANTHER" id="PTHR48080">
    <property type="entry name" value="D-GALACTONATE DEHYDRATASE-RELATED"/>
    <property type="match status" value="1"/>
</dbReference>
<reference evidence="9 10" key="1">
    <citation type="submission" date="2016-10" db="EMBL/GenBank/DDBJ databases">
        <authorList>
            <person name="de Groot N.N."/>
        </authorList>
    </citation>
    <scope>NUCLEOTIDE SEQUENCE [LARGE SCALE GENOMIC DNA]</scope>
    <source>
        <strain evidence="9 10">DSM 21771</strain>
    </source>
</reference>
<accession>A0A1G8RCJ1</accession>
<evidence type="ECO:0000259" key="8">
    <source>
        <dbReference type="Pfam" id="PF13378"/>
    </source>
</evidence>
<dbReference type="EMBL" id="FNEN01000017">
    <property type="protein sequence ID" value="SDJ14639.1"/>
    <property type="molecule type" value="Genomic_DNA"/>
</dbReference>
<dbReference type="Gene3D" id="3.20.20.120">
    <property type="entry name" value="Enolase-like C-terminal domain"/>
    <property type="match status" value="1"/>
</dbReference>
<protein>
    <submittedName>
        <fullName evidence="9">Galactonate dehydratase</fullName>
    </submittedName>
</protein>
<dbReference type="InterPro" id="IPR033977">
    <property type="entry name" value="Galactarate_dehydratase_2"/>
</dbReference>
<dbReference type="InterPro" id="IPR013341">
    <property type="entry name" value="Mandelate_racemase_N_dom"/>
</dbReference>
<feature type="binding site" evidence="5">
    <location>
        <position position="42"/>
    </location>
    <ligand>
        <name>Mg(2+)</name>
        <dbReference type="ChEBI" id="CHEBI:18420"/>
        <label>1</label>
    </ligand>
</feature>
<feature type="binding site" evidence="4">
    <location>
        <position position="294"/>
    </location>
    <ligand>
        <name>substrate</name>
    </ligand>
</feature>
<dbReference type="RefSeq" id="WP_090399453.1">
    <property type="nucleotide sequence ID" value="NZ_FNEN01000017.1"/>
</dbReference>
<evidence type="ECO:0000256" key="3">
    <source>
        <dbReference type="PIRSR" id="PIRSR633977-1"/>
    </source>
</evidence>
<dbReference type="SFLD" id="SFLDS00001">
    <property type="entry name" value="Enolase"/>
    <property type="match status" value="1"/>
</dbReference>
<dbReference type="Proteomes" id="UP000198853">
    <property type="component" value="Unassembled WGS sequence"/>
</dbReference>
<keyword evidence="5" id="KW-0460">Magnesium</keyword>
<feature type="domain" description="Enolase C-terminal" evidence="8">
    <location>
        <begin position="151"/>
        <end position="360"/>
    </location>
</feature>
<dbReference type="InterPro" id="IPR036849">
    <property type="entry name" value="Enolase-like_C_sf"/>
</dbReference>